<gene>
    <name evidence="1" type="ORF">OFUS_LOCUS4796</name>
</gene>
<feature type="non-terminal residue" evidence="1">
    <location>
        <position position="151"/>
    </location>
</feature>
<reference evidence="1" key="1">
    <citation type="submission" date="2022-03" db="EMBL/GenBank/DDBJ databases">
        <authorList>
            <person name="Martin C."/>
        </authorList>
    </citation>
    <scope>NUCLEOTIDE SEQUENCE</scope>
</reference>
<accession>A0A8J1XM38</accession>
<evidence type="ECO:0000313" key="1">
    <source>
        <dbReference type="EMBL" id="CAH1777800.1"/>
    </source>
</evidence>
<comment type="caution">
    <text evidence="1">The sequence shown here is derived from an EMBL/GenBank/DDBJ whole genome shotgun (WGS) entry which is preliminary data.</text>
</comment>
<name>A0A8J1XM38_OWEFU</name>
<proteinExistence type="predicted"/>
<protein>
    <submittedName>
        <fullName evidence="1">Uncharacterized protein</fullName>
    </submittedName>
</protein>
<keyword evidence="2" id="KW-1185">Reference proteome</keyword>
<dbReference type="AlphaFoldDB" id="A0A8J1XM38"/>
<sequence length="151" mass="16807">MLNMTFPCDGYVTGWEYYRDKLNVNVYVDIWRRLSPTPFKSKLEGSTRTTLPQRFELIAKSVLATTKDTALGVNVEMLPNKIFVKRGDIIGLHYDAINSPVVIPSSNGGNGLVPQEELYQTVSLPRDNGDLTPGNLVDVTPWSSAKMVFAL</sequence>
<organism evidence="1 2">
    <name type="scientific">Owenia fusiformis</name>
    <name type="common">Polychaete worm</name>
    <dbReference type="NCBI Taxonomy" id="6347"/>
    <lineage>
        <taxon>Eukaryota</taxon>
        <taxon>Metazoa</taxon>
        <taxon>Spiralia</taxon>
        <taxon>Lophotrochozoa</taxon>
        <taxon>Annelida</taxon>
        <taxon>Polychaeta</taxon>
        <taxon>Sedentaria</taxon>
        <taxon>Canalipalpata</taxon>
        <taxon>Sabellida</taxon>
        <taxon>Oweniida</taxon>
        <taxon>Oweniidae</taxon>
        <taxon>Owenia</taxon>
    </lineage>
</organism>
<dbReference type="EMBL" id="CAIIXF020000002">
    <property type="protein sequence ID" value="CAH1777800.1"/>
    <property type="molecule type" value="Genomic_DNA"/>
</dbReference>
<evidence type="ECO:0000313" key="2">
    <source>
        <dbReference type="Proteomes" id="UP000749559"/>
    </source>
</evidence>
<dbReference type="Proteomes" id="UP000749559">
    <property type="component" value="Unassembled WGS sequence"/>
</dbReference>